<dbReference type="Proteomes" id="UP001596512">
    <property type="component" value="Unassembled WGS sequence"/>
</dbReference>
<evidence type="ECO:0000313" key="3">
    <source>
        <dbReference type="Proteomes" id="UP001596512"/>
    </source>
</evidence>
<protein>
    <submittedName>
        <fullName evidence="2">Uncharacterized protein</fullName>
    </submittedName>
</protein>
<keyword evidence="3" id="KW-1185">Reference proteome</keyword>
<feature type="compositionally biased region" description="Low complexity" evidence="1">
    <location>
        <begin position="192"/>
        <end position="209"/>
    </location>
</feature>
<dbReference type="EMBL" id="JBHTEY010000004">
    <property type="protein sequence ID" value="MFC7615556.1"/>
    <property type="molecule type" value="Genomic_DNA"/>
</dbReference>
<gene>
    <name evidence="2" type="ORF">ACFQV2_20680</name>
</gene>
<evidence type="ECO:0000313" key="2">
    <source>
        <dbReference type="EMBL" id="MFC7615556.1"/>
    </source>
</evidence>
<comment type="caution">
    <text evidence="2">The sequence shown here is derived from an EMBL/GenBank/DDBJ whole genome shotgun (WGS) entry which is preliminary data.</text>
</comment>
<feature type="compositionally biased region" description="Low complexity" evidence="1">
    <location>
        <begin position="151"/>
        <end position="162"/>
    </location>
</feature>
<organism evidence="2 3">
    <name type="scientific">Actinokineospora soli</name>
    <dbReference type="NCBI Taxonomy" id="1048753"/>
    <lineage>
        <taxon>Bacteria</taxon>
        <taxon>Bacillati</taxon>
        <taxon>Actinomycetota</taxon>
        <taxon>Actinomycetes</taxon>
        <taxon>Pseudonocardiales</taxon>
        <taxon>Pseudonocardiaceae</taxon>
        <taxon>Actinokineospora</taxon>
    </lineage>
</organism>
<evidence type="ECO:0000256" key="1">
    <source>
        <dbReference type="SAM" id="MobiDB-lite"/>
    </source>
</evidence>
<reference evidence="3" key="1">
    <citation type="journal article" date="2019" name="Int. J. Syst. Evol. Microbiol.">
        <title>The Global Catalogue of Microorganisms (GCM) 10K type strain sequencing project: providing services to taxonomists for standard genome sequencing and annotation.</title>
        <authorList>
            <consortium name="The Broad Institute Genomics Platform"/>
            <consortium name="The Broad Institute Genome Sequencing Center for Infectious Disease"/>
            <person name="Wu L."/>
            <person name="Ma J."/>
        </authorList>
    </citation>
    <scope>NUCLEOTIDE SEQUENCE [LARGE SCALE GENOMIC DNA]</scope>
    <source>
        <strain evidence="3">JCM 17695</strain>
    </source>
</reference>
<name>A0ABW2TPW6_9PSEU</name>
<feature type="region of interest" description="Disordered" evidence="1">
    <location>
        <begin position="140"/>
        <end position="209"/>
    </location>
</feature>
<proteinExistence type="predicted"/>
<sequence length="209" mass="21720">MEAALRSGISPIGVIYDLEYLGLRPGFSVKIHADYKRVYTHLETRFGVKAGVGPIALGADIDLAWQTLRDQGAIKVDVLHFTDDADLRKQADEAFGWFKTELMKDFFASALEPPGFMKAGEGTGVLGALRGLLGPLTQTQGGSLVPTYGQPTTEAPTTAPEPTDSRSNNPSAAKENAAADPAGKPGEGAAGPGSACSSASPSSGTGRRS</sequence>
<accession>A0ABW2TPW6</accession>